<feature type="non-terminal residue" evidence="1">
    <location>
        <position position="136"/>
    </location>
</feature>
<comment type="caution">
    <text evidence="1">The sequence shown here is derived from an EMBL/GenBank/DDBJ whole genome shotgun (WGS) entry which is preliminary data.</text>
</comment>
<dbReference type="VEuPathDB" id="FungiDB:FUN_023883"/>
<name>A0A2I1HRV0_9GLOM</name>
<accession>A0A2I1HRV0</accession>
<organism evidence="1 2">
    <name type="scientific">Rhizophagus irregularis</name>
    <dbReference type="NCBI Taxonomy" id="588596"/>
    <lineage>
        <taxon>Eukaryota</taxon>
        <taxon>Fungi</taxon>
        <taxon>Fungi incertae sedis</taxon>
        <taxon>Mucoromycota</taxon>
        <taxon>Glomeromycotina</taxon>
        <taxon>Glomeromycetes</taxon>
        <taxon>Glomerales</taxon>
        <taxon>Glomeraceae</taxon>
        <taxon>Rhizophagus</taxon>
    </lineage>
</organism>
<sequence length="136" mass="15929">MHMLSFHDNCISLFSDLTPLSNQFLLEFSALDCWDFTTPSLSCLWLTRGLLPVDLIRYLQQLFSRKKIFEILSLLLLDFQEHLYWDIWMPRNVFFHLWLDSQKRVPRNTRSPIPFLFSIPSPSTSGSSLATVSQDS</sequence>
<dbReference type="EMBL" id="LLXI01005564">
    <property type="protein sequence ID" value="PKY61587.1"/>
    <property type="molecule type" value="Genomic_DNA"/>
</dbReference>
<dbReference type="AlphaFoldDB" id="A0A2I1HRV0"/>
<evidence type="ECO:0000313" key="2">
    <source>
        <dbReference type="Proteomes" id="UP000234323"/>
    </source>
</evidence>
<protein>
    <submittedName>
        <fullName evidence="1">Uncharacterized protein</fullName>
    </submittedName>
</protein>
<dbReference type="Proteomes" id="UP000234323">
    <property type="component" value="Unassembled WGS sequence"/>
</dbReference>
<proteinExistence type="predicted"/>
<dbReference type="VEuPathDB" id="FungiDB:RhiirA1_479924"/>
<keyword evidence="2" id="KW-1185">Reference proteome</keyword>
<gene>
    <name evidence="1" type="ORF">RhiirA4_486769</name>
</gene>
<reference evidence="1 2" key="1">
    <citation type="submission" date="2015-10" db="EMBL/GenBank/DDBJ databases">
        <title>Genome analyses suggest a sexual origin of heterokaryosis in a supposedly ancient asexual fungus.</title>
        <authorList>
            <person name="Ropars J."/>
            <person name="Sedzielewska K."/>
            <person name="Noel J."/>
            <person name="Charron P."/>
            <person name="Farinelli L."/>
            <person name="Marton T."/>
            <person name="Kruger M."/>
            <person name="Pelin A."/>
            <person name="Brachmann A."/>
            <person name="Corradi N."/>
        </authorList>
    </citation>
    <scope>NUCLEOTIDE SEQUENCE [LARGE SCALE GENOMIC DNA]</scope>
    <source>
        <strain evidence="1 2">A4</strain>
    </source>
</reference>
<evidence type="ECO:0000313" key="1">
    <source>
        <dbReference type="EMBL" id="PKY61587.1"/>
    </source>
</evidence>